<accession>A0A0R3AZD8</accession>
<gene>
    <name evidence="1" type="ORF">HBO43_14000</name>
</gene>
<dbReference type="KEGG" id="pvr:PverR02_10920"/>
<reference evidence="1 2" key="1">
    <citation type="journal article" date="2020" name="Front. Microbiol.">
        <title>Genetic Organization of the aprX-lipA2 Operon Affects the Proteolytic Potential of Pseudomonas Species in Milk.</title>
        <authorList>
            <person name="Maier C."/>
            <person name="Huptas C."/>
            <person name="von Neubeck M."/>
            <person name="Scherer S."/>
            <person name="Wenning M."/>
            <person name="Lucking G."/>
        </authorList>
    </citation>
    <scope>NUCLEOTIDE SEQUENCE [LARGE SCALE GENOMIC DNA]</scope>
    <source>
        <strain evidence="1 2">WS 4671</strain>
    </source>
</reference>
<dbReference type="GeneID" id="47555668"/>
<name>A0A0R3AZD8_PSEVE</name>
<dbReference type="OrthoDB" id="7028376at2"/>
<evidence type="ECO:0000313" key="1">
    <source>
        <dbReference type="EMBL" id="NMX97709.1"/>
    </source>
</evidence>
<organism evidence="1 2">
    <name type="scientific">Pseudomonas veronii</name>
    <dbReference type="NCBI Taxonomy" id="76761"/>
    <lineage>
        <taxon>Bacteria</taxon>
        <taxon>Pseudomonadati</taxon>
        <taxon>Pseudomonadota</taxon>
        <taxon>Gammaproteobacteria</taxon>
        <taxon>Pseudomonadales</taxon>
        <taxon>Pseudomonadaceae</taxon>
        <taxon>Pseudomonas</taxon>
    </lineage>
</organism>
<sequence length="83" mass="8950">MKKSEFSAYLDKEINTAQGRISSKDSKSDKVDSGRVEFLTALKDVVDGKPQPKNVGVVGAVNDVLQTLGLLSRDKTLLSGLEL</sequence>
<dbReference type="AlphaFoldDB" id="A0A0R3AZD8"/>
<dbReference type="RefSeq" id="WP_046384010.1">
    <property type="nucleotide sequence ID" value="NZ_CP018420.1"/>
</dbReference>
<evidence type="ECO:0000313" key="2">
    <source>
        <dbReference type="Proteomes" id="UP000552560"/>
    </source>
</evidence>
<comment type="caution">
    <text evidence="1">The sequence shown here is derived from an EMBL/GenBank/DDBJ whole genome shotgun (WGS) entry which is preliminary data.</text>
</comment>
<dbReference type="Proteomes" id="UP000552560">
    <property type="component" value="Unassembled WGS sequence"/>
</dbReference>
<protein>
    <submittedName>
        <fullName evidence="1">Uncharacterized protein</fullName>
    </submittedName>
</protein>
<proteinExistence type="predicted"/>
<dbReference type="EMBL" id="JAAQWE010000012">
    <property type="protein sequence ID" value="NMX97709.1"/>
    <property type="molecule type" value="Genomic_DNA"/>
</dbReference>